<gene>
    <name evidence="6" type="primary">rplJ</name>
    <name evidence="6" type="ordered locus">MSU_0415</name>
</gene>
<dbReference type="HOGENOM" id="CLU_1617198_0_0_14"/>
<dbReference type="CDD" id="cd00379">
    <property type="entry name" value="Ribosomal_L10_P0"/>
    <property type="match status" value="1"/>
</dbReference>
<dbReference type="Pfam" id="PF00466">
    <property type="entry name" value="Ribosomal_L10"/>
    <property type="match status" value="1"/>
</dbReference>
<keyword evidence="2 6" id="KW-0689">Ribosomal protein</keyword>
<dbReference type="NCBIfam" id="NF000955">
    <property type="entry name" value="PRK00099.1-1"/>
    <property type="match status" value="1"/>
</dbReference>
<reference evidence="6 7" key="1">
    <citation type="journal article" date="2011" name="J. Bacteriol.">
        <title>Complete genome sequences of two hemotropic Mycoplasmas, Mycoplasma haemofelis strain Ohio2 and Mycoplasma suis strain Illinois.</title>
        <authorList>
            <person name="Messick J.B."/>
            <person name="Santos A.P."/>
            <person name="Guimaraes A.M."/>
        </authorList>
    </citation>
    <scope>NUCLEOTIDE SEQUENCE [LARGE SCALE GENOMIC DNA]</scope>
    <source>
        <strain evidence="6 7">Illinois</strain>
    </source>
</reference>
<dbReference type="AlphaFoldDB" id="F0QR32"/>
<keyword evidence="3" id="KW-0687">Ribonucleoprotein</keyword>
<evidence type="ECO:0000313" key="7">
    <source>
        <dbReference type="Proteomes" id="UP000007484"/>
    </source>
</evidence>
<comment type="similarity">
    <text evidence="1">Belongs to the universal ribosomal protein uL10 family.</text>
</comment>
<keyword evidence="7" id="KW-1185">Reference proteome</keyword>
<organism evidence="6 7">
    <name type="scientific">Mycoplasma suis (strain Illinois)</name>
    <dbReference type="NCBI Taxonomy" id="768700"/>
    <lineage>
        <taxon>Bacteria</taxon>
        <taxon>Bacillati</taxon>
        <taxon>Mycoplasmatota</taxon>
        <taxon>Mollicutes</taxon>
        <taxon>Mycoplasmataceae</taxon>
        <taxon>Mycoplasma</taxon>
    </lineage>
</organism>
<dbReference type="Proteomes" id="UP000007484">
    <property type="component" value="Chromosome"/>
</dbReference>
<evidence type="ECO:0000256" key="2">
    <source>
        <dbReference type="ARBA" id="ARBA00022980"/>
    </source>
</evidence>
<evidence type="ECO:0000256" key="1">
    <source>
        <dbReference type="ARBA" id="ARBA00008889"/>
    </source>
</evidence>
<evidence type="ECO:0000256" key="3">
    <source>
        <dbReference type="ARBA" id="ARBA00023274"/>
    </source>
</evidence>
<dbReference type="RefSeq" id="WP_013609051.1">
    <property type="nucleotide sequence ID" value="NC_015155.1"/>
</dbReference>
<evidence type="ECO:0000256" key="4">
    <source>
        <dbReference type="ARBA" id="ARBA00035202"/>
    </source>
</evidence>
<dbReference type="Gene3D" id="3.30.70.1730">
    <property type="match status" value="1"/>
</dbReference>
<evidence type="ECO:0000313" key="6">
    <source>
        <dbReference type="EMBL" id="ADX97952.1"/>
    </source>
</evidence>
<dbReference type="GO" id="GO:1990904">
    <property type="term" value="C:ribonucleoprotein complex"/>
    <property type="evidence" value="ECO:0007669"/>
    <property type="project" value="UniProtKB-KW"/>
</dbReference>
<sequence>MSMRKFHKLKEDQVNQLVQKFKDSNSFLTLKYDSLGVKSSNWLRKEVGKKGGEVKMVSNNVLRRALKSFSNSEIDLESKGQHFVLLINSEKIELLKLLAELAKKYEPLQVGIVYCDKKFFLDKEQIAYLPAWGEKEVAIGKLAYLLTFPILSLIFVLKAIESKK</sequence>
<dbReference type="KEGG" id="mss:MSU_0415"/>
<dbReference type="GO" id="GO:0005840">
    <property type="term" value="C:ribosome"/>
    <property type="evidence" value="ECO:0007669"/>
    <property type="project" value="UniProtKB-KW"/>
</dbReference>
<accession>F0QR32</accession>
<proteinExistence type="inferred from homology"/>
<dbReference type="InterPro" id="IPR047865">
    <property type="entry name" value="Ribosomal_uL10_bac_type"/>
</dbReference>
<dbReference type="InterPro" id="IPR001790">
    <property type="entry name" value="Ribosomal_uL10"/>
</dbReference>
<dbReference type="SUPFAM" id="SSF160369">
    <property type="entry name" value="Ribosomal protein L10-like"/>
    <property type="match status" value="1"/>
</dbReference>
<dbReference type="STRING" id="768700.MSU_0415"/>
<protein>
    <recommendedName>
        <fullName evidence="4">Large ribosomal subunit protein uL10</fullName>
    </recommendedName>
    <alternativeName>
        <fullName evidence="5">50S ribosomal protein L10</fullName>
    </alternativeName>
</protein>
<name>F0QR32_MYCSL</name>
<dbReference type="InterPro" id="IPR043141">
    <property type="entry name" value="Ribosomal_uL10-like_sf"/>
</dbReference>
<dbReference type="PANTHER" id="PTHR11560">
    <property type="entry name" value="39S RIBOSOMAL PROTEIN L10, MITOCHONDRIAL"/>
    <property type="match status" value="1"/>
</dbReference>
<dbReference type="EMBL" id="CP002525">
    <property type="protein sequence ID" value="ADX97952.1"/>
    <property type="molecule type" value="Genomic_DNA"/>
</dbReference>
<evidence type="ECO:0000256" key="5">
    <source>
        <dbReference type="ARBA" id="ARBA00035502"/>
    </source>
</evidence>